<gene>
    <name evidence="2" type="ORF">BEI63_30410</name>
</gene>
<dbReference type="EMBL" id="MEHD01000054">
    <property type="protein sequence ID" value="ODR45058.1"/>
    <property type="molecule type" value="Genomic_DNA"/>
</dbReference>
<dbReference type="Proteomes" id="UP000094869">
    <property type="component" value="Unassembled WGS sequence"/>
</dbReference>
<feature type="coiled-coil region" evidence="1">
    <location>
        <begin position="84"/>
        <end position="111"/>
    </location>
</feature>
<accession>A0ABX3AAT6</accession>
<keyword evidence="3" id="KW-1185">Reference proteome</keyword>
<evidence type="ECO:0000256" key="1">
    <source>
        <dbReference type="SAM" id="Coils"/>
    </source>
</evidence>
<protein>
    <submittedName>
        <fullName evidence="2">Uncharacterized protein</fullName>
    </submittedName>
</protein>
<evidence type="ECO:0000313" key="3">
    <source>
        <dbReference type="Proteomes" id="UP000094869"/>
    </source>
</evidence>
<dbReference type="RefSeq" id="WP_069408889.1">
    <property type="nucleotide sequence ID" value="NZ_MEHD01000054.1"/>
</dbReference>
<comment type="caution">
    <text evidence="2">The sequence shown here is derived from an EMBL/GenBank/DDBJ whole genome shotgun (WGS) entry which is preliminary data.</text>
</comment>
<proteinExistence type="predicted"/>
<name>A0ABX3AAT6_9FIRM</name>
<evidence type="ECO:0000313" key="2">
    <source>
        <dbReference type="EMBL" id="ODR45058.1"/>
    </source>
</evidence>
<organism evidence="2 3">
    <name type="scientific">Eisenbergiella tayi</name>
    <dbReference type="NCBI Taxonomy" id="1432052"/>
    <lineage>
        <taxon>Bacteria</taxon>
        <taxon>Bacillati</taxon>
        <taxon>Bacillota</taxon>
        <taxon>Clostridia</taxon>
        <taxon>Lachnospirales</taxon>
        <taxon>Lachnospiraceae</taxon>
        <taxon>Eisenbergiella</taxon>
    </lineage>
</organism>
<keyword evidence="1" id="KW-0175">Coiled coil</keyword>
<reference evidence="2 3" key="1">
    <citation type="submission" date="2016-08" db="EMBL/GenBank/DDBJ databases">
        <title>Characterization of Isolates of Eisenbergiella tayi Derived from Blood Cultures, Using Whole Genome Sequencing.</title>
        <authorList>
            <person name="Bernier A.-M."/>
            <person name="Burdz T."/>
            <person name="Wiebe D."/>
            <person name="Bernard K."/>
        </authorList>
    </citation>
    <scope>NUCLEOTIDE SEQUENCE [LARGE SCALE GENOMIC DNA]</scope>
    <source>
        <strain evidence="2 3">NML120146</strain>
    </source>
</reference>
<sequence length="274" mass="32101">MEERTMTFSINGDFITRLAREKCHYEGKMEYAINLLESCLESDEITDNERKGLAFAILDGRAEITGTYPGDDYRFHYLDQRDERWNVAKTLEKLHERAEQAEKELHQVEEKLGFVASGYMSSWERREAQKQYREETGEKLFANMEEESESTGSALLDSFIKRMETGTDDDYGWLEPNGTFHPVEFGMHGEWAADHVAEFYGDEHEEKQQEARKYISYGDFLTDRGWVLLHNPSQGIAIPTTSPGKRYTKAQKEFLYQYFIDRNCEKEANEIWED</sequence>